<proteinExistence type="predicted"/>
<dbReference type="InterPro" id="IPR032675">
    <property type="entry name" value="LRR_dom_sf"/>
</dbReference>
<dbReference type="OrthoDB" id="1357022at2759"/>
<reference evidence="1" key="1">
    <citation type="submission" date="2021-08" db="EMBL/GenBank/DDBJ databases">
        <title>WGS assembly of Ceratopteris richardii.</title>
        <authorList>
            <person name="Marchant D.B."/>
            <person name="Chen G."/>
            <person name="Jenkins J."/>
            <person name="Shu S."/>
            <person name="Leebens-Mack J."/>
            <person name="Grimwood J."/>
            <person name="Schmutz J."/>
            <person name="Soltis P."/>
            <person name="Soltis D."/>
            <person name="Chen Z.-H."/>
        </authorList>
    </citation>
    <scope>NUCLEOTIDE SEQUENCE</scope>
    <source>
        <strain evidence="1">Whitten #5841</strain>
        <tissue evidence="1">Leaf</tissue>
    </source>
</reference>
<dbReference type="Proteomes" id="UP000825935">
    <property type="component" value="Chromosome 8"/>
</dbReference>
<name>A0A8T2UAN7_CERRI</name>
<dbReference type="Pfam" id="PF00560">
    <property type="entry name" value="LRR_1"/>
    <property type="match status" value="1"/>
</dbReference>
<sequence length="246" mass="28933">MILKACYRVGKTHLNTLKNKCLITTYVDGDDGRRSRLGMHDHLRDMGRRIIREERRDRAWDEETANKILQDENAPSSLPGLSIWSHIPFPEDASDWRSLRRLRILVVKHDSWRDRTPSHAERGRLRPQDIFRNVRCGELRWLRWDGAPFEELPQGLCSTNIRVLESRDSYIREVPTASLPNLQHLDVSYCRFLKRLDPGIGRLTALRYLNLGYCRELTSLPKDMQSKQLKFFFPLKKLNSRNKCPP</sequence>
<evidence type="ECO:0000313" key="1">
    <source>
        <dbReference type="EMBL" id="KAH7430936.1"/>
    </source>
</evidence>
<dbReference type="InterPro" id="IPR044974">
    <property type="entry name" value="Disease_R_plants"/>
</dbReference>
<keyword evidence="2" id="KW-1185">Reference proteome</keyword>
<dbReference type="EMBL" id="CM035413">
    <property type="protein sequence ID" value="KAH7430936.1"/>
    <property type="molecule type" value="Genomic_DNA"/>
</dbReference>
<evidence type="ECO:0000313" key="2">
    <source>
        <dbReference type="Proteomes" id="UP000825935"/>
    </source>
</evidence>
<dbReference type="GO" id="GO:0006952">
    <property type="term" value="P:defense response"/>
    <property type="evidence" value="ECO:0007669"/>
    <property type="project" value="InterPro"/>
</dbReference>
<protein>
    <submittedName>
        <fullName evidence="1">Uncharacterized protein</fullName>
    </submittedName>
</protein>
<dbReference type="Gene3D" id="3.80.10.10">
    <property type="entry name" value="Ribonuclease Inhibitor"/>
    <property type="match status" value="1"/>
</dbReference>
<dbReference type="AlphaFoldDB" id="A0A8T2UAN7"/>
<dbReference type="InterPro" id="IPR001611">
    <property type="entry name" value="Leu-rich_rpt"/>
</dbReference>
<accession>A0A8T2UAN7</accession>
<dbReference type="PANTHER" id="PTHR11017">
    <property type="entry name" value="LEUCINE-RICH REPEAT-CONTAINING PROTEIN"/>
    <property type="match status" value="1"/>
</dbReference>
<gene>
    <name evidence="1" type="ORF">KP509_08G021400</name>
</gene>
<dbReference type="SUPFAM" id="SSF52058">
    <property type="entry name" value="L domain-like"/>
    <property type="match status" value="1"/>
</dbReference>
<comment type="caution">
    <text evidence="1">The sequence shown here is derived from an EMBL/GenBank/DDBJ whole genome shotgun (WGS) entry which is preliminary data.</text>
</comment>
<organism evidence="1 2">
    <name type="scientific">Ceratopteris richardii</name>
    <name type="common">Triangle waterfern</name>
    <dbReference type="NCBI Taxonomy" id="49495"/>
    <lineage>
        <taxon>Eukaryota</taxon>
        <taxon>Viridiplantae</taxon>
        <taxon>Streptophyta</taxon>
        <taxon>Embryophyta</taxon>
        <taxon>Tracheophyta</taxon>
        <taxon>Polypodiopsida</taxon>
        <taxon>Polypodiidae</taxon>
        <taxon>Polypodiales</taxon>
        <taxon>Pteridineae</taxon>
        <taxon>Pteridaceae</taxon>
        <taxon>Parkerioideae</taxon>
        <taxon>Ceratopteris</taxon>
    </lineage>
</organism>